<protein>
    <submittedName>
        <fullName evidence="1">Uncharacterized protein</fullName>
    </submittedName>
</protein>
<organism evidence="1 2">
    <name type="scientific">Circinella minor</name>
    <dbReference type="NCBI Taxonomy" id="1195481"/>
    <lineage>
        <taxon>Eukaryota</taxon>
        <taxon>Fungi</taxon>
        <taxon>Fungi incertae sedis</taxon>
        <taxon>Mucoromycota</taxon>
        <taxon>Mucoromycotina</taxon>
        <taxon>Mucoromycetes</taxon>
        <taxon>Mucorales</taxon>
        <taxon>Lichtheimiaceae</taxon>
        <taxon>Circinella</taxon>
    </lineage>
</organism>
<keyword evidence="2" id="KW-1185">Reference proteome</keyword>
<evidence type="ECO:0000313" key="2">
    <source>
        <dbReference type="Proteomes" id="UP000646827"/>
    </source>
</evidence>
<evidence type="ECO:0000313" key="1">
    <source>
        <dbReference type="EMBL" id="KAG2217005.1"/>
    </source>
</evidence>
<dbReference type="Proteomes" id="UP000646827">
    <property type="component" value="Unassembled WGS sequence"/>
</dbReference>
<name>A0A8H7RUQ2_9FUNG</name>
<proteinExistence type="predicted"/>
<dbReference type="AlphaFoldDB" id="A0A8H7RUQ2"/>
<comment type="caution">
    <text evidence="1">The sequence shown here is derived from an EMBL/GenBank/DDBJ whole genome shotgun (WGS) entry which is preliminary data.</text>
</comment>
<sequence length="139" mass="15788">MSFLYPLFDRLFRDEITDGGGCSHYASKEMNNRKLDDEERRSKGSSTDGTISHLVSGLEITIIEANGSLLTPPLEIDNHTHFEDRRKSAINLKKNITQNHANANKAVLPKIVLVGLQFYKHRAHKRSSGHNWITVVYQD</sequence>
<dbReference type="EMBL" id="JAEPRB010000337">
    <property type="protein sequence ID" value="KAG2217005.1"/>
    <property type="molecule type" value="Genomic_DNA"/>
</dbReference>
<gene>
    <name evidence="1" type="ORF">INT45_003078</name>
</gene>
<dbReference type="OrthoDB" id="2443197at2759"/>
<accession>A0A8H7RUQ2</accession>
<reference evidence="1 2" key="1">
    <citation type="submission" date="2020-12" db="EMBL/GenBank/DDBJ databases">
        <title>Metabolic potential, ecology and presence of endohyphal bacteria is reflected in genomic diversity of Mucoromycotina.</title>
        <authorList>
            <person name="Muszewska A."/>
            <person name="Okrasinska A."/>
            <person name="Steczkiewicz K."/>
            <person name="Drgas O."/>
            <person name="Orlowska M."/>
            <person name="Perlinska-Lenart U."/>
            <person name="Aleksandrzak-Piekarczyk T."/>
            <person name="Szatraj K."/>
            <person name="Zielenkiewicz U."/>
            <person name="Pilsyk S."/>
            <person name="Malc E."/>
            <person name="Mieczkowski P."/>
            <person name="Kruszewska J.S."/>
            <person name="Biernat P."/>
            <person name="Pawlowska J."/>
        </authorList>
    </citation>
    <scope>NUCLEOTIDE SEQUENCE [LARGE SCALE GENOMIC DNA]</scope>
    <source>
        <strain evidence="1 2">CBS 142.35</strain>
    </source>
</reference>